<name>A0A267M8L8_LACJH</name>
<comment type="caution">
    <text evidence="1">The sequence shown here is derived from an EMBL/GenBank/DDBJ whole genome shotgun (WGS) entry which is preliminary data.</text>
</comment>
<accession>A0A267M8L8</accession>
<reference evidence="1 2" key="1">
    <citation type="submission" date="2017-05" db="EMBL/GenBank/DDBJ databases">
        <title>Lactobacillus johnsonii from commercial turkeys.</title>
        <authorList>
            <person name="Johnson T.J."/>
            <person name="Youmans B."/>
        </authorList>
    </citation>
    <scope>NUCLEOTIDE SEQUENCE [LARGE SCALE GENOMIC DNA]</scope>
    <source>
        <strain evidence="1 2">UMNLJ114</strain>
    </source>
</reference>
<protein>
    <submittedName>
        <fullName evidence="1">Uncharacterized protein</fullName>
    </submittedName>
</protein>
<proteinExistence type="predicted"/>
<evidence type="ECO:0000313" key="2">
    <source>
        <dbReference type="Proteomes" id="UP000216008"/>
    </source>
</evidence>
<dbReference type="AlphaFoldDB" id="A0A267M8L8"/>
<dbReference type="Proteomes" id="UP000216008">
    <property type="component" value="Unassembled WGS sequence"/>
</dbReference>
<evidence type="ECO:0000313" key="1">
    <source>
        <dbReference type="EMBL" id="PAB55160.1"/>
    </source>
</evidence>
<sequence>MTQKFYYKLLDDKVEHLVFTTPSHEKIDYLFNRTDSTLSISGGYGCAIFCWGSNRNTLQDIANYSKSLGYFISKARGGDNLWNYDYDLLEEQLDDYLGLSDTSEDDYSLPREQRQKLKGNLIENWRGKYGYQIDSYLEDKLIDFDPDWWEALPEGKDISDCVISYARGLQMWLEQTSKTTTKEKNH</sequence>
<organism evidence="1 2">
    <name type="scientific">Lactobacillus johnsonii</name>
    <dbReference type="NCBI Taxonomy" id="33959"/>
    <lineage>
        <taxon>Bacteria</taxon>
        <taxon>Bacillati</taxon>
        <taxon>Bacillota</taxon>
        <taxon>Bacilli</taxon>
        <taxon>Lactobacillales</taxon>
        <taxon>Lactobacillaceae</taxon>
        <taxon>Lactobacillus</taxon>
    </lineage>
</organism>
<gene>
    <name evidence="1" type="ORF">A3Q24_05610</name>
</gene>
<dbReference type="EMBL" id="NIBD01000028">
    <property type="protein sequence ID" value="PAB55160.1"/>
    <property type="molecule type" value="Genomic_DNA"/>
</dbReference>
<dbReference type="RefSeq" id="WP_095182840.1">
    <property type="nucleotide sequence ID" value="NZ_NIBD01000028.1"/>
</dbReference>